<dbReference type="Proteomes" id="UP000327157">
    <property type="component" value="Chromosome 15"/>
</dbReference>
<dbReference type="GO" id="GO:0006508">
    <property type="term" value="P:proteolysis"/>
    <property type="evidence" value="ECO:0007669"/>
    <property type="project" value="InterPro"/>
</dbReference>
<evidence type="ECO:0000313" key="2">
    <source>
        <dbReference type="EMBL" id="KAB2617707.1"/>
    </source>
</evidence>
<comment type="caution">
    <text evidence="2">The sequence shown here is derived from an EMBL/GenBank/DDBJ whole genome shotgun (WGS) entry which is preliminary data.</text>
</comment>
<evidence type="ECO:0000256" key="1">
    <source>
        <dbReference type="ARBA" id="ARBA00009431"/>
    </source>
</evidence>
<dbReference type="PANTHER" id="PTHR11802">
    <property type="entry name" value="SERINE PROTEASE FAMILY S10 SERINE CARBOXYPEPTIDASE"/>
    <property type="match status" value="1"/>
</dbReference>
<accession>A0A5N5GRE0</accession>
<reference evidence="2 3" key="1">
    <citation type="submission" date="2019-09" db="EMBL/GenBank/DDBJ databases">
        <authorList>
            <person name="Ou C."/>
        </authorList>
    </citation>
    <scope>NUCLEOTIDE SEQUENCE [LARGE SCALE GENOMIC DNA]</scope>
    <source>
        <strain evidence="2">S2</strain>
        <tissue evidence="2">Leaf</tissue>
    </source>
</reference>
<keyword evidence="2" id="KW-0121">Carboxypeptidase</keyword>
<name>A0A5N5GRE0_9ROSA</name>
<keyword evidence="3" id="KW-1185">Reference proteome</keyword>
<dbReference type="GO" id="GO:0019748">
    <property type="term" value="P:secondary metabolic process"/>
    <property type="evidence" value="ECO:0007669"/>
    <property type="project" value="TreeGrafter"/>
</dbReference>
<dbReference type="PANTHER" id="PTHR11802:SF224">
    <property type="entry name" value="SERINE CARBOXYPEPTIDASE-LIKE 7 ISOFORM X1"/>
    <property type="match status" value="1"/>
</dbReference>
<gene>
    <name evidence="2" type="ORF">D8674_013576</name>
</gene>
<organism evidence="2 3">
    <name type="scientific">Pyrus ussuriensis x Pyrus communis</name>
    <dbReference type="NCBI Taxonomy" id="2448454"/>
    <lineage>
        <taxon>Eukaryota</taxon>
        <taxon>Viridiplantae</taxon>
        <taxon>Streptophyta</taxon>
        <taxon>Embryophyta</taxon>
        <taxon>Tracheophyta</taxon>
        <taxon>Spermatophyta</taxon>
        <taxon>Magnoliopsida</taxon>
        <taxon>eudicotyledons</taxon>
        <taxon>Gunneridae</taxon>
        <taxon>Pentapetalae</taxon>
        <taxon>rosids</taxon>
        <taxon>fabids</taxon>
        <taxon>Rosales</taxon>
        <taxon>Rosaceae</taxon>
        <taxon>Amygdaloideae</taxon>
        <taxon>Maleae</taxon>
        <taxon>Pyrus</taxon>
    </lineage>
</organism>
<reference evidence="3" key="2">
    <citation type="submission" date="2019-10" db="EMBL/GenBank/DDBJ databases">
        <title>A de novo genome assembly of a pear dwarfing rootstock.</title>
        <authorList>
            <person name="Wang F."/>
            <person name="Wang J."/>
            <person name="Li S."/>
            <person name="Zhang Y."/>
            <person name="Fang M."/>
            <person name="Ma L."/>
            <person name="Zhao Y."/>
            <person name="Jiang S."/>
        </authorList>
    </citation>
    <scope>NUCLEOTIDE SEQUENCE [LARGE SCALE GENOMIC DNA]</scope>
</reference>
<dbReference type="SUPFAM" id="SSF53474">
    <property type="entry name" value="alpha/beta-Hydrolases"/>
    <property type="match status" value="1"/>
</dbReference>
<dbReference type="Gene3D" id="3.40.50.1820">
    <property type="entry name" value="alpha/beta hydrolase"/>
    <property type="match status" value="1"/>
</dbReference>
<proteinExistence type="inferred from homology"/>
<dbReference type="AlphaFoldDB" id="A0A5N5GRE0"/>
<sequence length="164" mass="18546">MIIPVLAEGYLLGNPLTDTNSDDNARVTYAHRQALIPDELYKSAKKNCSGQYRGINQSNKQCAKDLQVITMLTEKINHECILEPQCRPISGAYGKMADHQKALLERLEESHIKLNSMQTSLNPKFQGLGFAKFGCRFYENLLLHVWANDVNVQKALRVHKVSEC</sequence>
<dbReference type="OrthoDB" id="1738986at2759"/>
<evidence type="ECO:0000313" key="3">
    <source>
        <dbReference type="Proteomes" id="UP000327157"/>
    </source>
</evidence>
<dbReference type="InterPro" id="IPR029058">
    <property type="entry name" value="AB_hydrolase_fold"/>
</dbReference>
<dbReference type="EMBL" id="SMOL01000401">
    <property type="protein sequence ID" value="KAB2617707.1"/>
    <property type="molecule type" value="Genomic_DNA"/>
</dbReference>
<dbReference type="GO" id="GO:0004185">
    <property type="term" value="F:serine-type carboxypeptidase activity"/>
    <property type="evidence" value="ECO:0007669"/>
    <property type="project" value="InterPro"/>
</dbReference>
<dbReference type="Pfam" id="PF00450">
    <property type="entry name" value="Peptidase_S10"/>
    <property type="match status" value="1"/>
</dbReference>
<keyword evidence="2" id="KW-0645">Protease</keyword>
<keyword evidence="2" id="KW-0378">Hydrolase</keyword>
<dbReference type="GO" id="GO:0016747">
    <property type="term" value="F:acyltransferase activity, transferring groups other than amino-acyl groups"/>
    <property type="evidence" value="ECO:0007669"/>
    <property type="project" value="TreeGrafter"/>
</dbReference>
<protein>
    <submittedName>
        <fullName evidence="2">Serine carboxypeptidase-like 2</fullName>
    </submittedName>
</protein>
<reference evidence="2 3" key="3">
    <citation type="submission" date="2019-11" db="EMBL/GenBank/DDBJ databases">
        <title>A de novo genome assembly of a pear dwarfing rootstock.</title>
        <authorList>
            <person name="Wang F."/>
            <person name="Wang J."/>
            <person name="Li S."/>
            <person name="Zhang Y."/>
            <person name="Fang M."/>
            <person name="Ma L."/>
            <person name="Zhao Y."/>
            <person name="Jiang S."/>
        </authorList>
    </citation>
    <scope>NUCLEOTIDE SEQUENCE [LARGE SCALE GENOMIC DNA]</scope>
    <source>
        <strain evidence="2">S2</strain>
        <tissue evidence="2">Leaf</tissue>
    </source>
</reference>
<comment type="similarity">
    <text evidence="1">Belongs to the peptidase S10 family.</text>
</comment>
<dbReference type="InterPro" id="IPR001563">
    <property type="entry name" value="Peptidase_S10"/>
</dbReference>